<dbReference type="PROSITE" id="PS00211">
    <property type="entry name" value="ABC_TRANSPORTER_1"/>
    <property type="match status" value="1"/>
</dbReference>
<dbReference type="AlphaFoldDB" id="T1GS24"/>
<evidence type="ECO:0000256" key="7">
    <source>
        <dbReference type="ARBA" id="ARBA00022989"/>
    </source>
</evidence>
<keyword evidence="5" id="KW-0547">Nucleotide-binding</keyword>
<dbReference type="InterPro" id="IPR003439">
    <property type="entry name" value="ABC_transporter-like_ATP-bd"/>
</dbReference>
<feature type="transmembrane region" description="Helical" evidence="9">
    <location>
        <begin position="368"/>
        <end position="386"/>
    </location>
</feature>
<dbReference type="EMBL" id="CAQQ02395073">
    <property type="status" value="NOT_ANNOTATED_CDS"/>
    <property type="molecule type" value="Genomic_DNA"/>
</dbReference>
<dbReference type="Gene3D" id="3.40.50.300">
    <property type="entry name" value="P-loop containing nucleotide triphosphate hydrolases"/>
    <property type="match status" value="1"/>
</dbReference>
<dbReference type="GO" id="GO:0005886">
    <property type="term" value="C:plasma membrane"/>
    <property type="evidence" value="ECO:0007669"/>
    <property type="project" value="TreeGrafter"/>
</dbReference>
<keyword evidence="8 9" id="KW-0472">Membrane</keyword>
<keyword evidence="6" id="KW-0067">ATP-binding</keyword>
<dbReference type="Pfam" id="PF00005">
    <property type="entry name" value="ABC_tran"/>
    <property type="match status" value="1"/>
</dbReference>
<reference evidence="12" key="1">
    <citation type="submission" date="2013-02" db="EMBL/GenBank/DDBJ databases">
        <authorList>
            <person name="Hughes D."/>
        </authorList>
    </citation>
    <scope>NUCLEOTIDE SEQUENCE</scope>
    <source>
        <strain>Durham</strain>
        <strain evidence="12">NC isolate 2 -- Noor lab</strain>
    </source>
</reference>
<organism evidence="11 12">
    <name type="scientific">Megaselia scalaris</name>
    <name type="common">Humpbacked fly</name>
    <name type="synonym">Phora scalaris</name>
    <dbReference type="NCBI Taxonomy" id="36166"/>
    <lineage>
        <taxon>Eukaryota</taxon>
        <taxon>Metazoa</taxon>
        <taxon>Ecdysozoa</taxon>
        <taxon>Arthropoda</taxon>
        <taxon>Hexapoda</taxon>
        <taxon>Insecta</taxon>
        <taxon>Pterygota</taxon>
        <taxon>Neoptera</taxon>
        <taxon>Endopterygota</taxon>
        <taxon>Diptera</taxon>
        <taxon>Brachycera</taxon>
        <taxon>Muscomorpha</taxon>
        <taxon>Platypezoidea</taxon>
        <taxon>Phoridae</taxon>
        <taxon>Megaseliini</taxon>
        <taxon>Megaselia</taxon>
    </lineage>
</organism>
<feature type="transmembrane region" description="Helical" evidence="9">
    <location>
        <begin position="296"/>
        <end position="315"/>
    </location>
</feature>
<feature type="transmembrane region" description="Helical" evidence="9">
    <location>
        <begin position="327"/>
        <end position="348"/>
    </location>
</feature>
<dbReference type="Proteomes" id="UP000015102">
    <property type="component" value="Unassembled WGS sequence"/>
</dbReference>
<dbReference type="GO" id="GO:0140359">
    <property type="term" value="F:ABC-type transporter activity"/>
    <property type="evidence" value="ECO:0007669"/>
    <property type="project" value="InterPro"/>
</dbReference>
<evidence type="ECO:0000256" key="5">
    <source>
        <dbReference type="ARBA" id="ARBA00022741"/>
    </source>
</evidence>
<dbReference type="EnsemblMetazoa" id="MESCA006472-RA">
    <property type="protein sequence ID" value="MESCA006472-PA"/>
    <property type="gene ID" value="MESCA006472"/>
</dbReference>
<dbReference type="SUPFAM" id="SSF52540">
    <property type="entry name" value="P-loop containing nucleoside triphosphate hydrolases"/>
    <property type="match status" value="1"/>
</dbReference>
<keyword evidence="12" id="KW-1185">Reference proteome</keyword>
<dbReference type="SMART" id="SM00382">
    <property type="entry name" value="AAA"/>
    <property type="match status" value="1"/>
</dbReference>
<evidence type="ECO:0000256" key="1">
    <source>
        <dbReference type="ARBA" id="ARBA00004141"/>
    </source>
</evidence>
<accession>T1GS24</accession>
<dbReference type="InterPro" id="IPR027417">
    <property type="entry name" value="P-loop_NTPase"/>
</dbReference>
<dbReference type="PANTHER" id="PTHR48041">
    <property type="entry name" value="ABC TRANSPORTER G FAMILY MEMBER 28"/>
    <property type="match status" value="1"/>
</dbReference>
<dbReference type="OMA" id="EACLNVR"/>
<evidence type="ECO:0000256" key="6">
    <source>
        <dbReference type="ARBA" id="ARBA00022840"/>
    </source>
</evidence>
<dbReference type="STRING" id="36166.T1GS24"/>
<comment type="subcellular location">
    <subcellularLocation>
        <location evidence="1">Membrane</location>
        <topology evidence="1">Multi-pass membrane protein</topology>
    </subcellularLocation>
</comment>
<dbReference type="InterPro" id="IPR050352">
    <property type="entry name" value="ABCG_transporters"/>
</dbReference>
<evidence type="ECO:0000259" key="10">
    <source>
        <dbReference type="PROSITE" id="PS50893"/>
    </source>
</evidence>
<protein>
    <recommendedName>
        <fullName evidence="10">ABC transporter domain-containing protein</fullName>
    </recommendedName>
</protein>
<reference evidence="11" key="2">
    <citation type="submission" date="2015-06" db="UniProtKB">
        <authorList>
            <consortium name="EnsemblMetazoa"/>
        </authorList>
    </citation>
    <scope>IDENTIFICATION</scope>
</reference>
<dbReference type="EMBL" id="CAQQ02395074">
    <property type="status" value="NOT_ANNOTATED_CDS"/>
    <property type="molecule type" value="Genomic_DNA"/>
</dbReference>
<dbReference type="InterPro" id="IPR017871">
    <property type="entry name" value="ABC_transporter-like_CS"/>
</dbReference>
<dbReference type="PROSITE" id="PS50893">
    <property type="entry name" value="ABC_TRANSPORTER_2"/>
    <property type="match status" value="1"/>
</dbReference>
<keyword evidence="4 9" id="KW-0812">Transmembrane</keyword>
<dbReference type="HOGENOM" id="CLU_000604_57_6_1"/>
<dbReference type="PANTHER" id="PTHR48041:SF26">
    <property type="entry name" value="FI22810P1"/>
    <property type="match status" value="1"/>
</dbReference>
<evidence type="ECO:0000256" key="3">
    <source>
        <dbReference type="ARBA" id="ARBA00022448"/>
    </source>
</evidence>
<evidence type="ECO:0000313" key="11">
    <source>
        <dbReference type="EnsemblMetazoa" id="MESCA006472-PA"/>
    </source>
</evidence>
<keyword evidence="3" id="KW-0813">Transport</keyword>
<comment type="similarity">
    <text evidence="2">Belongs to the ABC transporter superfamily. ABCG family. Eye pigment precursor importer (TC 3.A.1.204) subfamily.</text>
</comment>
<name>T1GS24_MEGSC</name>
<evidence type="ECO:0000256" key="8">
    <source>
        <dbReference type="ARBA" id="ARBA00023136"/>
    </source>
</evidence>
<sequence length="387" mass="43332">MGPSGAGKSTLLDALSGFKTTGVDGSILLNGRRRDLPTFRRMSCYITQDDRLNPLLTVEENMHIAAKLKLGPNVPYEEKASRIEDILILLGLYSHSDTLAKRLSGGQKKRLSIALELLNNPTVMFLDEPTTGLDSHSCNKVIELLKKLATQGRTIICTIHQPTAKLFEEFDQVYVLSAGNCMYQGATTKLVPFLQSVDLSCPMYHNPADYIIELACGEYGFDKCDTLKNATSNGSSWTWFNDTAKLYKAEKLMKLHPIQKKCNKKSLNDTSFTNQMSCLMERGIIKIKRDTTLTHLRVIVNVLVAIMLGSLYVGAGNEGSRVLDNYNLLFAILIHHSMTTMMLTVLTFPTEMNLLLKEHFNRWYSLKAYFTSLTILDIPISVGIFLD</sequence>
<dbReference type="GO" id="GO:0005524">
    <property type="term" value="F:ATP binding"/>
    <property type="evidence" value="ECO:0007669"/>
    <property type="project" value="UniProtKB-KW"/>
</dbReference>
<evidence type="ECO:0000256" key="9">
    <source>
        <dbReference type="SAM" id="Phobius"/>
    </source>
</evidence>
<feature type="domain" description="ABC transporter" evidence="10">
    <location>
        <begin position="1"/>
        <end position="203"/>
    </location>
</feature>
<evidence type="ECO:0000256" key="4">
    <source>
        <dbReference type="ARBA" id="ARBA00022692"/>
    </source>
</evidence>
<dbReference type="InterPro" id="IPR003593">
    <property type="entry name" value="AAA+_ATPase"/>
</dbReference>
<evidence type="ECO:0000256" key="2">
    <source>
        <dbReference type="ARBA" id="ARBA00005814"/>
    </source>
</evidence>
<proteinExistence type="inferred from homology"/>
<keyword evidence="7 9" id="KW-1133">Transmembrane helix</keyword>
<evidence type="ECO:0000313" key="12">
    <source>
        <dbReference type="Proteomes" id="UP000015102"/>
    </source>
</evidence>
<dbReference type="InterPro" id="IPR013525">
    <property type="entry name" value="ABC2_TM"/>
</dbReference>
<dbReference type="GO" id="GO:0016887">
    <property type="term" value="F:ATP hydrolysis activity"/>
    <property type="evidence" value="ECO:0007669"/>
    <property type="project" value="InterPro"/>
</dbReference>
<dbReference type="FunFam" id="3.40.50.300:FF:001077">
    <property type="entry name" value="Uncharacterized protein, isoform A"/>
    <property type="match status" value="1"/>
</dbReference>
<dbReference type="Pfam" id="PF01061">
    <property type="entry name" value="ABC2_membrane"/>
    <property type="match status" value="1"/>
</dbReference>